<dbReference type="Proteomes" id="UP000287224">
    <property type="component" value="Unassembled WGS sequence"/>
</dbReference>
<dbReference type="SUPFAM" id="SSF81301">
    <property type="entry name" value="Nucleotidyltransferase"/>
    <property type="match status" value="1"/>
</dbReference>
<gene>
    <name evidence="2" type="ORF">KDAU_62090</name>
</gene>
<reference evidence="3" key="1">
    <citation type="submission" date="2018-12" db="EMBL/GenBank/DDBJ databases">
        <title>Tengunoibacter tsumagoiensis gen. nov., sp. nov., Dictyobacter kobayashii sp. nov., D. alpinus sp. nov., and D. joshuensis sp. nov. and description of Dictyobacteraceae fam. nov. within the order Ktedonobacterales isolated from Tengu-no-mugimeshi.</title>
        <authorList>
            <person name="Wang C.M."/>
            <person name="Zheng Y."/>
            <person name="Sakai Y."/>
            <person name="Toyoda A."/>
            <person name="Minakuchi Y."/>
            <person name="Abe K."/>
            <person name="Yokota A."/>
            <person name="Yabe S."/>
        </authorList>
    </citation>
    <scope>NUCLEOTIDE SEQUENCE [LARGE SCALE GENOMIC DNA]</scope>
    <source>
        <strain evidence="3">S-27</strain>
    </source>
</reference>
<sequence>MQVEALINVIVERVKHIKGVKAIVLGGSYASNTQRPDSDIDIGLYYGSDQLLDIKAVRAVAQELNDFPDPTVTALGGWGTWVNGGAWLTIQGQRVDFLYRDLNFVTTTIDDCLHGKVISDYWQQPAYGFHNFMYCTETAICKPLYDPEYIIETLKTRINPYPLLLQKAIIKNFLWSVRFTLENMYKPAKRGEVYMVVGGLARAVHCLVQVLYALNKVYYLSEKRLAADVAAFAIKPDNFVECITVLLGKIGTTGEQLQASIAAVEELYAQVDQLGSDVLNQVADTNH</sequence>
<dbReference type="InterPro" id="IPR043519">
    <property type="entry name" value="NT_sf"/>
</dbReference>
<name>A0A401ZPZ0_9CHLR</name>
<dbReference type="Pfam" id="PF01909">
    <property type="entry name" value="NTP_transf_2"/>
    <property type="match status" value="1"/>
</dbReference>
<evidence type="ECO:0000259" key="1">
    <source>
        <dbReference type="Pfam" id="PF01909"/>
    </source>
</evidence>
<dbReference type="Gene3D" id="3.30.460.10">
    <property type="entry name" value="Beta Polymerase, domain 2"/>
    <property type="match status" value="1"/>
</dbReference>
<accession>A0A401ZPZ0</accession>
<organism evidence="2 3">
    <name type="scientific">Dictyobacter aurantiacus</name>
    <dbReference type="NCBI Taxonomy" id="1936993"/>
    <lineage>
        <taxon>Bacteria</taxon>
        <taxon>Bacillati</taxon>
        <taxon>Chloroflexota</taxon>
        <taxon>Ktedonobacteria</taxon>
        <taxon>Ktedonobacterales</taxon>
        <taxon>Dictyobacteraceae</taxon>
        <taxon>Dictyobacter</taxon>
    </lineage>
</organism>
<dbReference type="InterPro" id="IPR002934">
    <property type="entry name" value="Polymerase_NTP_transf_dom"/>
</dbReference>
<dbReference type="EMBL" id="BIFQ01000002">
    <property type="protein sequence ID" value="GCE08880.1"/>
    <property type="molecule type" value="Genomic_DNA"/>
</dbReference>
<protein>
    <recommendedName>
        <fullName evidence="1">Polymerase nucleotidyl transferase domain-containing protein</fullName>
    </recommendedName>
</protein>
<dbReference type="GO" id="GO:0016779">
    <property type="term" value="F:nucleotidyltransferase activity"/>
    <property type="evidence" value="ECO:0007669"/>
    <property type="project" value="InterPro"/>
</dbReference>
<feature type="domain" description="Polymerase nucleotidyl transferase" evidence="1">
    <location>
        <begin position="9"/>
        <end position="49"/>
    </location>
</feature>
<dbReference type="CDD" id="cd05403">
    <property type="entry name" value="NT_KNTase_like"/>
    <property type="match status" value="1"/>
</dbReference>
<evidence type="ECO:0000313" key="2">
    <source>
        <dbReference type="EMBL" id="GCE08880.1"/>
    </source>
</evidence>
<proteinExistence type="predicted"/>
<keyword evidence="3" id="KW-1185">Reference proteome</keyword>
<evidence type="ECO:0000313" key="3">
    <source>
        <dbReference type="Proteomes" id="UP000287224"/>
    </source>
</evidence>
<dbReference type="AlphaFoldDB" id="A0A401ZPZ0"/>
<comment type="caution">
    <text evidence="2">The sequence shown here is derived from an EMBL/GenBank/DDBJ whole genome shotgun (WGS) entry which is preliminary data.</text>
</comment>